<evidence type="ECO:0000313" key="3">
    <source>
        <dbReference type="Proteomes" id="UP000664702"/>
    </source>
</evidence>
<gene>
    <name evidence="2" type="ORF">J4G43_052315</name>
    <name evidence="1" type="ORF">J4G43_54175</name>
</gene>
<evidence type="ECO:0000313" key="1">
    <source>
        <dbReference type="EMBL" id="MBO1869328.1"/>
    </source>
</evidence>
<evidence type="ECO:0000313" key="2">
    <source>
        <dbReference type="EMBL" id="UEM18058.1"/>
    </source>
</evidence>
<name>A0A939MHF8_9BRAD</name>
<keyword evidence="2" id="KW-0614">Plasmid</keyword>
<dbReference type="RefSeq" id="WP_157790354.1">
    <property type="nucleotide sequence ID" value="NZ_CP086137.1"/>
</dbReference>
<reference evidence="2 3" key="2">
    <citation type="journal article" date="2022" name="Int. J. Syst. Evol. Microbiol.">
        <title>Strains of Bradyrhizobium barranii sp. nov. associated with legumes native to Canada are symbionts of soybeans and belong to different subspecies (subsp. barranii subsp. nov. and subsp. apii subsp. nov.) and symbiovars (sv. glycinearum and sv. septentrionale).</title>
        <authorList>
            <person name="Bromfield E.S.P."/>
            <person name="Cloutier S."/>
            <person name="Wasai-Hara S."/>
            <person name="Minamisawa K."/>
        </authorList>
    </citation>
    <scope>NUCLEOTIDE SEQUENCE [LARGE SCALE GENOMIC DNA]</scope>
    <source>
        <strain evidence="2 3">144S4</strain>
        <plasmid evidence="3">pBb144S4a</plasmid>
    </source>
</reference>
<dbReference type="EMBL" id="JAGEMI010000004">
    <property type="protein sequence ID" value="MBO1869328.1"/>
    <property type="molecule type" value="Genomic_DNA"/>
</dbReference>
<organism evidence="1">
    <name type="scientific">Bradyrhizobium barranii subsp. barranii</name>
    <dbReference type="NCBI Taxonomy" id="2823807"/>
    <lineage>
        <taxon>Bacteria</taxon>
        <taxon>Pseudomonadati</taxon>
        <taxon>Pseudomonadota</taxon>
        <taxon>Alphaproteobacteria</taxon>
        <taxon>Hyphomicrobiales</taxon>
        <taxon>Nitrobacteraceae</taxon>
        <taxon>Bradyrhizobium</taxon>
        <taxon>Bradyrhizobium barranii</taxon>
    </lineage>
</organism>
<geneLocation type="plasmid" evidence="2 3">
    <name>pBb144S4a</name>
</geneLocation>
<dbReference type="EMBL" id="CP086137">
    <property type="protein sequence ID" value="UEM18058.1"/>
    <property type="molecule type" value="Genomic_DNA"/>
</dbReference>
<reference evidence="1" key="1">
    <citation type="submission" date="2021-03" db="EMBL/GenBank/DDBJ databases">
        <title>Whole Genome Sequence of Bradyrhizobium sp. Strain 144S4.</title>
        <authorList>
            <person name="Bromfield E.S.P."/>
            <person name="Cloutier S."/>
        </authorList>
    </citation>
    <scope>NUCLEOTIDE SEQUENCE [LARGE SCALE GENOMIC DNA]</scope>
    <source>
        <strain evidence="1">144S4</strain>
    </source>
</reference>
<protein>
    <submittedName>
        <fullName evidence="1">Uncharacterized protein</fullName>
    </submittedName>
</protein>
<sequence length="64" mass="6732">MVFKFSDTAPLGDNFAAYSAELEQLDSTLGPVLATRLNDLAAGAEPALIWDELLAALAKTPKAP</sequence>
<proteinExistence type="predicted"/>
<dbReference type="Proteomes" id="UP000664702">
    <property type="component" value="Plasmid pBb144S4a"/>
</dbReference>
<dbReference type="AlphaFoldDB" id="A0A939MHF8"/>
<dbReference type="KEGG" id="bban:J4G43_052315"/>
<accession>A0A939MHF8</accession>